<sequence>MSEHSVEDSLKAWEFNAEFWDNCIGDESNQFHREVVRPRVSELMDISDISILFQCVNCLLKEDGIFVFATQHPCFVTLTEKYLSASSYNGEAISGQPMLQCYYHRSLQEIFNLCFQSGFVIDGFYEESFGVKEKPDVIIVRARKCNI</sequence>
<dbReference type="InterPro" id="IPR029063">
    <property type="entry name" value="SAM-dependent_MTases_sf"/>
</dbReference>
<dbReference type="RefSeq" id="WP_011722085.1">
    <property type="nucleotide sequence ID" value="NC_008593.1"/>
</dbReference>
<name>A0Q0D0_CLONN</name>
<evidence type="ECO:0008006" key="3">
    <source>
        <dbReference type="Google" id="ProtNLM"/>
    </source>
</evidence>
<dbReference type="eggNOG" id="COG2226">
    <property type="taxonomic scope" value="Bacteria"/>
</dbReference>
<proteinExistence type="predicted"/>
<evidence type="ECO:0000313" key="2">
    <source>
        <dbReference type="Proteomes" id="UP000008220"/>
    </source>
</evidence>
<reference evidence="1 2" key="1">
    <citation type="journal article" date="2006" name="Nat. Biotechnol.">
        <title>The genome and transcriptomes of the anti-tumor agent Clostridium novyi-NT.</title>
        <authorList>
            <person name="Bettegowda C."/>
            <person name="Huang X."/>
            <person name="Lin J."/>
            <person name="Cheong I."/>
            <person name="Kohli M."/>
            <person name="Szabo S.A."/>
            <person name="Zhang X."/>
            <person name="Diaz L.A. Jr."/>
            <person name="Velculescu V.E."/>
            <person name="Parmigiani G."/>
            <person name="Kinzler K.W."/>
            <person name="Vogelstein B."/>
            <person name="Zhou S."/>
        </authorList>
    </citation>
    <scope>NUCLEOTIDE SEQUENCE [LARGE SCALE GENOMIC DNA]</scope>
    <source>
        <strain evidence="1 2">NT</strain>
    </source>
</reference>
<protein>
    <recommendedName>
        <fullName evidence="3">Class I SAM-dependent methyltransferase</fullName>
    </recommendedName>
</protein>
<dbReference type="PATRIC" id="fig|386415.7.peg.1112"/>
<dbReference type="KEGG" id="cno:NT01CX_2009"/>
<evidence type="ECO:0000313" key="1">
    <source>
        <dbReference type="EMBL" id="ABK61877.1"/>
    </source>
</evidence>
<dbReference type="STRING" id="386415.NT01CX_2009"/>
<dbReference type="HOGENOM" id="CLU_049749_2_2_9"/>
<gene>
    <name evidence="1" type="ordered locus">NT01CX_2009</name>
</gene>
<accession>A0Q0D0</accession>
<dbReference type="AlphaFoldDB" id="A0Q0D0"/>
<dbReference type="Gene3D" id="3.40.50.150">
    <property type="entry name" value="Vaccinia Virus protein VP39"/>
    <property type="match status" value="1"/>
</dbReference>
<keyword evidence="2" id="KW-1185">Reference proteome</keyword>
<organism evidence="1 2">
    <name type="scientific">Clostridium novyi (strain NT)</name>
    <dbReference type="NCBI Taxonomy" id="386415"/>
    <lineage>
        <taxon>Bacteria</taxon>
        <taxon>Bacillati</taxon>
        <taxon>Bacillota</taxon>
        <taxon>Clostridia</taxon>
        <taxon>Eubacteriales</taxon>
        <taxon>Clostridiaceae</taxon>
        <taxon>Clostridium</taxon>
    </lineage>
</organism>
<dbReference type="Proteomes" id="UP000008220">
    <property type="component" value="Chromosome"/>
</dbReference>
<dbReference type="SUPFAM" id="SSF53335">
    <property type="entry name" value="S-adenosyl-L-methionine-dependent methyltransferases"/>
    <property type="match status" value="1"/>
</dbReference>
<dbReference type="EMBL" id="CP000382">
    <property type="protein sequence ID" value="ABK61877.1"/>
    <property type="molecule type" value="Genomic_DNA"/>
</dbReference>